<accession>A0A212L1F7</accession>
<dbReference type="RefSeq" id="WP_288198978.1">
    <property type="nucleotide sequence ID" value="NZ_LT608334.1"/>
</dbReference>
<dbReference type="AlphaFoldDB" id="A0A212L1F7"/>
<protein>
    <submittedName>
        <fullName evidence="2">RES domain protein</fullName>
    </submittedName>
</protein>
<proteinExistence type="predicted"/>
<sequence>MSLVCWRIARDVYADLSGYGALLTGGRWNSPGRAVVYTALDASLAVLEVRVHLDLPPDLLPDDYVLMRIEAAVPPSIERVAAAPADPRAFGDEWLASGRTAALDVPSVLVPESRNLLINPAHPEARAFAIAEKRPFGFDSRLWLDG</sequence>
<dbReference type="EMBL" id="FMJD01000002">
    <property type="protein sequence ID" value="SCM71404.1"/>
    <property type="molecule type" value="Genomic_DNA"/>
</dbReference>
<evidence type="ECO:0000313" key="2">
    <source>
        <dbReference type="EMBL" id="SCM71404.1"/>
    </source>
</evidence>
<dbReference type="Pfam" id="PF08808">
    <property type="entry name" value="RES"/>
    <property type="match status" value="1"/>
</dbReference>
<reference evidence="2" key="1">
    <citation type="submission" date="2016-08" db="EMBL/GenBank/DDBJ databases">
        <authorList>
            <person name="Seilhamer J.J."/>
        </authorList>
    </citation>
    <scope>NUCLEOTIDE SEQUENCE</scope>
    <source>
        <strain evidence="2">86</strain>
    </source>
</reference>
<gene>
    <name evidence="2" type="ORF">KL86PLE_100156</name>
</gene>
<dbReference type="InterPro" id="IPR014914">
    <property type="entry name" value="RES_dom"/>
</dbReference>
<dbReference type="SMART" id="SM00953">
    <property type="entry name" value="RES"/>
    <property type="match status" value="1"/>
</dbReference>
<feature type="domain" description="RES" evidence="1">
    <location>
        <begin position="15"/>
        <end position="132"/>
    </location>
</feature>
<name>A0A212L1F7_9HYPH</name>
<evidence type="ECO:0000259" key="1">
    <source>
        <dbReference type="SMART" id="SM00953"/>
    </source>
</evidence>
<organism evidence="2">
    <name type="scientific">uncultured Pleomorphomonas sp</name>
    <dbReference type="NCBI Taxonomy" id="442121"/>
    <lineage>
        <taxon>Bacteria</taxon>
        <taxon>Pseudomonadati</taxon>
        <taxon>Pseudomonadota</taxon>
        <taxon>Alphaproteobacteria</taxon>
        <taxon>Hyphomicrobiales</taxon>
        <taxon>Pleomorphomonadaceae</taxon>
        <taxon>Pleomorphomonas</taxon>
        <taxon>environmental samples</taxon>
    </lineage>
</organism>